<dbReference type="RefSeq" id="WP_345689119.1">
    <property type="nucleotide sequence ID" value="NZ_BAABIT010000001.1"/>
</dbReference>
<feature type="compositionally biased region" description="Pro residues" evidence="1">
    <location>
        <begin position="1"/>
        <end position="14"/>
    </location>
</feature>
<comment type="caution">
    <text evidence="3">The sequence shown here is derived from an EMBL/GenBank/DDBJ whole genome shotgun (WGS) entry which is preliminary data.</text>
</comment>
<keyword evidence="2" id="KW-1133">Transmembrane helix</keyword>
<keyword evidence="2" id="KW-0812">Transmembrane</keyword>
<feature type="transmembrane region" description="Helical" evidence="2">
    <location>
        <begin position="56"/>
        <end position="77"/>
    </location>
</feature>
<dbReference type="Proteomes" id="UP001595829">
    <property type="component" value="Unassembled WGS sequence"/>
</dbReference>
<keyword evidence="2" id="KW-0472">Membrane</keyword>
<keyword evidence="4" id="KW-1185">Reference proteome</keyword>
<proteinExistence type="predicted"/>
<evidence type="ECO:0000313" key="4">
    <source>
        <dbReference type="Proteomes" id="UP001595829"/>
    </source>
</evidence>
<sequence length="263" mass="26517">MTMPPQPPPGPPGQNGPYGANGPYGPPPQQGPWGPQQGPWGGPPPMAPAPRKKRGALIAGIVAGSLAVLGVVGYGVAKLADASGVTKDFPAAEHKLTVPETLVDGKYKLVQDMSDTEGKKLTESDNANFRVSGAAVGQYVAVSAEGGTALVVSGGYGQSKFPDAERAAVLKGAADAPGAKTEVPAKDVTPAGSDVTIECAVLSSDTAEGRGVYPMCAWGDGNTVAAVGIIDTSAATAKPEDVDLAAAAKLTLQVRQEIRVPLN</sequence>
<organism evidence="3 4">
    <name type="scientific">Streptomyces coeruleoprunus</name>
    <dbReference type="NCBI Taxonomy" id="285563"/>
    <lineage>
        <taxon>Bacteria</taxon>
        <taxon>Bacillati</taxon>
        <taxon>Actinomycetota</taxon>
        <taxon>Actinomycetes</taxon>
        <taxon>Kitasatosporales</taxon>
        <taxon>Streptomycetaceae</taxon>
        <taxon>Streptomyces</taxon>
    </lineage>
</organism>
<dbReference type="EMBL" id="JBHSJD010000024">
    <property type="protein sequence ID" value="MFC5025835.1"/>
    <property type="molecule type" value="Genomic_DNA"/>
</dbReference>
<name>A0ABV9XNA1_9ACTN</name>
<protein>
    <submittedName>
        <fullName evidence="3">Uncharacterized protein</fullName>
    </submittedName>
</protein>
<evidence type="ECO:0000256" key="2">
    <source>
        <dbReference type="SAM" id="Phobius"/>
    </source>
</evidence>
<evidence type="ECO:0000313" key="3">
    <source>
        <dbReference type="EMBL" id="MFC5025835.1"/>
    </source>
</evidence>
<evidence type="ECO:0000256" key="1">
    <source>
        <dbReference type="SAM" id="MobiDB-lite"/>
    </source>
</evidence>
<reference evidence="4" key="1">
    <citation type="journal article" date="2019" name="Int. J. Syst. Evol. Microbiol.">
        <title>The Global Catalogue of Microorganisms (GCM) 10K type strain sequencing project: providing services to taxonomists for standard genome sequencing and annotation.</title>
        <authorList>
            <consortium name="The Broad Institute Genomics Platform"/>
            <consortium name="The Broad Institute Genome Sequencing Center for Infectious Disease"/>
            <person name="Wu L."/>
            <person name="Ma J."/>
        </authorList>
    </citation>
    <scope>NUCLEOTIDE SEQUENCE [LARGE SCALE GENOMIC DNA]</scope>
    <source>
        <strain evidence="4">CGMCC 4.1648</strain>
    </source>
</reference>
<gene>
    <name evidence="3" type="ORF">ACFPM3_27275</name>
</gene>
<feature type="region of interest" description="Disordered" evidence="1">
    <location>
        <begin position="1"/>
        <end position="51"/>
    </location>
</feature>
<accession>A0ABV9XNA1</accession>